<evidence type="ECO:0000313" key="3">
    <source>
        <dbReference type="Proteomes" id="UP000019373"/>
    </source>
</evidence>
<gene>
    <name evidence="2" type="ORF">EPUS_04516</name>
</gene>
<proteinExistence type="predicted"/>
<sequence>MDTTTTSSLVSRREGRTTRRSSQRVEDVERVYVGRNNQASAKTSNLRKIVCSLIRFDLWTLDTLRSAFFKTHPQIINRGVYERFEELLDAELVALHEWEDLYEFGFEVQLQGYLGRLSVQQLLEYVRDLRTSTYYAQLMHLRLVMADMVRTEFQYAEKTSDRTILQHMDWCKTHQEYLAQLVAGICVNSQNLRAIEREASFLRDHVKHAVESGDLDDTTLMQLRRKFEALQELYPDVCVSISGDRRDILTYKHVLWWDPDAEERRLSERDQPPRTLSKHTLAQETSARHYPSLFPQSPSSPASQQHWLGLMLHVRPELRKMPSSTSWSPAPLCNCLEW</sequence>
<dbReference type="EMBL" id="KE721492">
    <property type="protein sequence ID" value="ERF68864.1"/>
    <property type="molecule type" value="Genomic_DNA"/>
</dbReference>
<dbReference type="OrthoDB" id="3562959at2759"/>
<dbReference type="Proteomes" id="UP000019373">
    <property type="component" value="Unassembled WGS sequence"/>
</dbReference>
<feature type="compositionally biased region" description="Polar residues" evidence="1">
    <location>
        <begin position="1"/>
        <end position="10"/>
    </location>
</feature>
<dbReference type="HOGENOM" id="CLU_821428_0_0_1"/>
<dbReference type="AlphaFoldDB" id="U1HIX6"/>
<organism evidence="2 3">
    <name type="scientific">Endocarpon pusillum (strain Z07020 / HMAS-L-300199)</name>
    <name type="common">Lichen-forming fungus</name>
    <dbReference type="NCBI Taxonomy" id="1263415"/>
    <lineage>
        <taxon>Eukaryota</taxon>
        <taxon>Fungi</taxon>
        <taxon>Dikarya</taxon>
        <taxon>Ascomycota</taxon>
        <taxon>Pezizomycotina</taxon>
        <taxon>Eurotiomycetes</taxon>
        <taxon>Chaetothyriomycetidae</taxon>
        <taxon>Verrucariales</taxon>
        <taxon>Verrucariaceae</taxon>
        <taxon>Endocarpon</taxon>
    </lineage>
</organism>
<dbReference type="GeneID" id="19239471"/>
<dbReference type="RefSeq" id="XP_007805482.1">
    <property type="nucleotide sequence ID" value="XM_007807291.1"/>
</dbReference>
<feature type="region of interest" description="Disordered" evidence="1">
    <location>
        <begin position="1"/>
        <end position="23"/>
    </location>
</feature>
<keyword evidence="3" id="KW-1185">Reference proteome</keyword>
<reference evidence="3" key="1">
    <citation type="journal article" date="2014" name="BMC Genomics">
        <title>Genome characteristics reveal the impact of lichenization on lichen-forming fungus Endocarpon pusillum Hedwig (Verrucariales, Ascomycota).</title>
        <authorList>
            <person name="Wang Y.-Y."/>
            <person name="Liu B."/>
            <person name="Zhang X.-Y."/>
            <person name="Zhou Q.-M."/>
            <person name="Zhang T."/>
            <person name="Li H."/>
            <person name="Yu Y.-F."/>
            <person name="Zhang X.-L."/>
            <person name="Hao X.-Y."/>
            <person name="Wang M."/>
            <person name="Wang L."/>
            <person name="Wei J.-C."/>
        </authorList>
    </citation>
    <scope>NUCLEOTIDE SEQUENCE [LARGE SCALE GENOMIC DNA]</scope>
    <source>
        <strain evidence="3">Z07020 / HMAS-L-300199</strain>
    </source>
</reference>
<protein>
    <submittedName>
        <fullName evidence="2">Uncharacterized protein</fullName>
    </submittedName>
</protein>
<name>U1HIX6_ENDPU</name>
<accession>U1HIX6</accession>
<feature type="compositionally biased region" description="Basic and acidic residues" evidence="1">
    <location>
        <begin position="11"/>
        <end position="23"/>
    </location>
</feature>
<dbReference type="eggNOG" id="ENOG502SYC9">
    <property type="taxonomic scope" value="Eukaryota"/>
</dbReference>
<evidence type="ECO:0000313" key="2">
    <source>
        <dbReference type="EMBL" id="ERF68864.1"/>
    </source>
</evidence>
<evidence type="ECO:0000256" key="1">
    <source>
        <dbReference type="SAM" id="MobiDB-lite"/>
    </source>
</evidence>